<dbReference type="Pfam" id="PF04214">
    <property type="entry name" value="DUF411"/>
    <property type="match status" value="1"/>
</dbReference>
<dbReference type="InterPro" id="IPR007332">
    <property type="entry name" value="DUF411"/>
</dbReference>
<dbReference type="EMBL" id="CP114030">
    <property type="protein sequence ID" value="WAP71420.1"/>
    <property type="molecule type" value="Genomic_DNA"/>
</dbReference>
<keyword evidence="1" id="KW-0732">Signal</keyword>
<evidence type="ECO:0000313" key="2">
    <source>
        <dbReference type="EMBL" id="WAP71420.1"/>
    </source>
</evidence>
<geneLocation type="plasmid" evidence="2 3">
    <name>unnamed2</name>
</geneLocation>
<gene>
    <name evidence="2" type="ORF">OH818_28455</name>
</gene>
<feature type="signal peptide" evidence="1">
    <location>
        <begin position="1"/>
        <end position="21"/>
    </location>
</feature>
<organism evidence="2 3">
    <name type="scientific">Jiella pelagia</name>
    <dbReference type="NCBI Taxonomy" id="2986949"/>
    <lineage>
        <taxon>Bacteria</taxon>
        <taxon>Pseudomonadati</taxon>
        <taxon>Pseudomonadota</taxon>
        <taxon>Alphaproteobacteria</taxon>
        <taxon>Hyphomicrobiales</taxon>
        <taxon>Aurantimonadaceae</taxon>
        <taxon>Jiella</taxon>
    </lineage>
</organism>
<proteinExistence type="predicted"/>
<evidence type="ECO:0000256" key="1">
    <source>
        <dbReference type="SAM" id="SignalP"/>
    </source>
</evidence>
<sequence length="145" mass="15258">MKLLTPLLLAASVLSASAAHAAVPKEGKLFKNPNCGCCDAYVDVLEKAGFEITVENVTDLDTVKKMAGVPEQLGGCHTLMIGDYVVEGLVPLDILNRLLTEQPDIRGVALPGMPVGAPGMPGPKARPFTIYVIEPGPTPSVYAME</sequence>
<keyword evidence="2" id="KW-0614">Plasmid</keyword>
<accession>A0ABY7CCG5</accession>
<dbReference type="Proteomes" id="UP001164020">
    <property type="component" value="Plasmid unnamed2"/>
</dbReference>
<keyword evidence="3" id="KW-1185">Reference proteome</keyword>
<evidence type="ECO:0000313" key="3">
    <source>
        <dbReference type="Proteomes" id="UP001164020"/>
    </source>
</evidence>
<feature type="chain" id="PRO_5045583515" evidence="1">
    <location>
        <begin position="22"/>
        <end position="145"/>
    </location>
</feature>
<name>A0ABY7CCG5_9HYPH</name>
<protein>
    <submittedName>
        <fullName evidence="2">CopG family transcriptional regulator</fullName>
    </submittedName>
</protein>
<dbReference type="RefSeq" id="WP_083591551.1">
    <property type="nucleotide sequence ID" value="NZ_CP114030.1"/>
</dbReference>
<reference evidence="2" key="1">
    <citation type="submission" date="2022-12" db="EMBL/GenBank/DDBJ databases">
        <title>Jiella pelagia sp. nov., isolated from phosphonate enriched culture of Northwest Pacific surface seawater.</title>
        <authorList>
            <person name="Shin D.Y."/>
            <person name="Hwang C.Y."/>
        </authorList>
    </citation>
    <scope>NUCLEOTIDE SEQUENCE</scope>
    <source>
        <strain evidence="2">HL-NP1</strain>
        <plasmid evidence="2">unnamed2</plasmid>
    </source>
</reference>